<evidence type="ECO:0008006" key="6">
    <source>
        <dbReference type="Google" id="ProtNLM"/>
    </source>
</evidence>
<sequence>MAIRVPRIMHAKRILGHSKLFANQAASNSTDVPKGYIAVYVGESQKKRFIVPISFLNRSFQKLLSIAEEEFGFNHSMGGLTIPCIEEEEMIQMYTLRRNYFNTNSYCSFTTPVVVSDEHVAISSSPENIKISFQPKPAILLAFLWKVNHKHFSQENRRQSSYAKGFSTNYEGTTCEDIGGKVWSIRCRACCSAGHIMSLCPYHIDCSMLPQWQLTKSKFVEMAFQNGVGCQSFFSFCLSANQFDH</sequence>
<proteinExistence type="inferred from homology"/>
<evidence type="ECO:0000313" key="4">
    <source>
        <dbReference type="EMBL" id="PPR86322.1"/>
    </source>
</evidence>
<dbReference type="AlphaFoldDB" id="A0A2P5W5F1"/>
<dbReference type="GO" id="GO:0009733">
    <property type="term" value="P:response to auxin"/>
    <property type="evidence" value="ECO:0007669"/>
    <property type="project" value="InterPro"/>
</dbReference>
<reference evidence="4 5" key="1">
    <citation type="submission" date="2015-01" db="EMBL/GenBank/DDBJ databases">
        <title>Genome of allotetraploid Gossypium barbadense reveals genomic plasticity and fiber elongation in cotton evolution.</title>
        <authorList>
            <person name="Chen X."/>
            <person name="Liu X."/>
            <person name="Zhao B."/>
            <person name="Zheng H."/>
            <person name="Hu Y."/>
            <person name="Lu G."/>
            <person name="Yang C."/>
            <person name="Chen J."/>
            <person name="Shan C."/>
            <person name="Zhang L."/>
            <person name="Zhou Y."/>
            <person name="Wang L."/>
            <person name="Guo W."/>
            <person name="Bai Y."/>
            <person name="Ruan J."/>
            <person name="Shangguan X."/>
            <person name="Mao Y."/>
            <person name="Jiang J."/>
            <person name="Zhu Y."/>
            <person name="Lei J."/>
            <person name="Kang H."/>
            <person name="Chen S."/>
            <person name="He X."/>
            <person name="Wang R."/>
            <person name="Wang Y."/>
            <person name="Chen J."/>
            <person name="Wang L."/>
            <person name="Yu S."/>
            <person name="Wang B."/>
            <person name="Wei J."/>
            <person name="Song S."/>
            <person name="Lu X."/>
            <person name="Gao Z."/>
            <person name="Gu W."/>
            <person name="Deng X."/>
            <person name="Ma D."/>
            <person name="Wang S."/>
            <person name="Liang W."/>
            <person name="Fang L."/>
            <person name="Cai C."/>
            <person name="Zhu X."/>
            <person name="Zhou B."/>
            <person name="Zhang Y."/>
            <person name="Chen Z."/>
            <person name="Xu S."/>
            <person name="Zhu R."/>
            <person name="Wang S."/>
            <person name="Zhang T."/>
            <person name="Zhao G."/>
        </authorList>
    </citation>
    <scope>NUCLEOTIDE SEQUENCE [LARGE SCALE GENOMIC DNA]</scope>
    <source>
        <strain evidence="5">cv. Xinhai21</strain>
        <tissue evidence="4">Leaf</tissue>
    </source>
</reference>
<dbReference type="Pfam" id="PF02519">
    <property type="entry name" value="Auxin_inducible"/>
    <property type="match status" value="1"/>
</dbReference>
<keyword evidence="2" id="KW-0217">Developmental protein</keyword>
<comment type="similarity">
    <text evidence="1">Belongs to the ARG7 family.</text>
</comment>
<keyword evidence="3" id="KW-0341">Growth regulation</keyword>
<evidence type="ECO:0000256" key="1">
    <source>
        <dbReference type="ARBA" id="ARBA00006974"/>
    </source>
</evidence>
<evidence type="ECO:0000313" key="5">
    <source>
        <dbReference type="Proteomes" id="UP000239757"/>
    </source>
</evidence>
<protein>
    <recommendedName>
        <fullName evidence="6">Auxin-responsive protein</fullName>
    </recommendedName>
</protein>
<dbReference type="OrthoDB" id="625231at2759"/>
<name>A0A2P5W5F1_GOSBA</name>
<gene>
    <name evidence="4" type="ORF">GOBAR_AA34370</name>
</gene>
<evidence type="ECO:0000256" key="3">
    <source>
        <dbReference type="ARBA" id="ARBA00022604"/>
    </source>
</evidence>
<dbReference type="PANTHER" id="PTHR31929">
    <property type="entry name" value="SAUR-LIKE AUXIN-RESPONSIVE PROTEIN FAMILY-RELATED"/>
    <property type="match status" value="1"/>
</dbReference>
<evidence type="ECO:0000256" key="2">
    <source>
        <dbReference type="ARBA" id="ARBA00022473"/>
    </source>
</evidence>
<dbReference type="EMBL" id="KZ669035">
    <property type="protein sequence ID" value="PPR86322.1"/>
    <property type="molecule type" value="Genomic_DNA"/>
</dbReference>
<accession>A0A2P5W5F1</accession>
<dbReference type="InterPro" id="IPR003676">
    <property type="entry name" value="SAUR_fam"/>
</dbReference>
<organism evidence="4 5">
    <name type="scientific">Gossypium barbadense</name>
    <name type="common">Sea Island cotton</name>
    <name type="synonym">Hibiscus barbadensis</name>
    <dbReference type="NCBI Taxonomy" id="3634"/>
    <lineage>
        <taxon>Eukaryota</taxon>
        <taxon>Viridiplantae</taxon>
        <taxon>Streptophyta</taxon>
        <taxon>Embryophyta</taxon>
        <taxon>Tracheophyta</taxon>
        <taxon>Spermatophyta</taxon>
        <taxon>Magnoliopsida</taxon>
        <taxon>eudicotyledons</taxon>
        <taxon>Gunneridae</taxon>
        <taxon>Pentapetalae</taxon>
        <taxon>rosids</taxon>
        <taxon>malvids</taxon>
        <taxon>Malvales</taxon>
        <taxon>Malvaceae</taxon>
        <taxon>Malvoideae</taxon>
        <taxon>Gossypium</taxon>
    </lineage>
</organism>
<dbReference type="Proteomes" id="UP000239757">
    <property type="component" value="Unassembled WGS sequence"/>
</dbReference>